<accession>A0ABM4DCJ1</accession>
<sequence>MSTVKSYITAKYGADIYKQTEQLQLLKKLVAKSKNQYIFLQKCEKHKIIPKSLRINSPVSTKRAMSIVFRFRFEILICLKNDAKKRYFIFINETKNLQENLKSTLDEKEYEKVEQVTEKAREIKFVRSKERLFKKFNILQNKFKKKQKIKNSKLTTHTKNAVLNLCNTEIPNNQNDLLNLGPNFVPSLKHIPYMDIIATTESFALKLEYNNKIENAQDLRKNVLKELKMGKKISQNLTREQRKALKEIKENKLIDIYLFDKGNGFVRIEHEKALERIRDQIGQTKVLSEDLSQLNKKQRFSKTEYDSIYPSDPIPPRMYGLIKAHKPEKAYPMRIVISTIGTPNYGISNYLVKAIQPILNKNKTRLKNSFDFINKANSWNVDENEVQVSFDIINLYLSIPLKEATLILIDQLNKDDSYRCSTKLTISETKTLIELCLHRCYFLWNNEIHELENSGPIGLSFMVVLAESFLQHHEENASKISKTLNPPLDLKSYLRYVDDSHARFSNIQEH</sequence>
<evidence type="ECO:0000313" key="2">
    <source>
        <dbReference type="RefSeq" id="XP_065672119.1"/>
    </source>
</evidence>
<dbReference type="PANTHER" id="PTHR21301">
    <property type="entry name" value="REVERSE TRANSCRIPTASE"/>
    <property type="match status" value="1"/>
</dbReference>
<dbReference type="Proteomes" id="UP001652625">
    <property type="component" value="Chromosome 13"/>
</dbReference>
<organism evidence="1 2">
    <name type="scientific">Hydra vulgaris</name>
    <name type="common">Hydra</name>
    <name type="synonym">Hydra attenuata</name>
    <dbReference type="NCBI Taxonomy" id="6087"/>
    <lineage>
        <taxon>Eukaryota</taxon>
        <taxon>Metazoa</taxon>
        <taxon>Cnidaria</taxon>
        <taxon>Hydrozoa</taxon>
        <taxon>Hydroidolina</taxon>
        <taxon>Anthoathecata</taxon>
        <taxon>Aplanulata</taxon>
        <taxon>Hydridae</taxon>
        <taxon>Hydra</taxon>
    </lineage>
</organism>
<dbReference type="PANTHER" id="PTHR21301:SF10">
    <property type="entry name" value="REVERSE TRANSCRIPTASE DOMAIN-CONTAINING PROTEIN"/>
    <property type="match status" value="1"/>
</dbReference>
<reference evidence="2" key="1">
    <citation type="submission" date="2025-08" db="UniProtKB">
        <authorList>
            <consortium name="RefSeq"/>
        </authorList>
    </citation>
    <scope>IDENTIFICATION</scope>
</reference>
<protein>
    <submittedName>
        <fullName evidence="2">Uncharacterized protein LOC136089947</fullName>
    </submittedName>
</protein>
<dbReference type="GeneID" id="136089947"/>
<proteinExistence type="predicted"/>
<dbReference type="RefSeq" id="XP_065672119.1">
    <property type="nucleotide sequence ID" value="XM_065816047.1"/>
</dbReference>
<name>A0ABM4DCJ1_HYDVU</name>
<gene>
    <name evidence="2" type="primary">LOC136089947</name>
</gene>
<keyword evidence="1" id="KW-1185">Reference proteome</keyword>
<evidence type="ECO:0000313" key="1">
    <source>
        <dbReference type="Proteomes" id="UP001652625"/>
    </source>
</evidence>